<keyword evidence="3" id="KW-1185">Reference proteome</keyword>
<protein>
    <submittedName>
        <fullName evidence="2">Phosphotransferase</fullName>
    </submittedName>
</protein>
<proteinExistence type="predicted"/>
<accession>A0A8X6IX68</accession>
<evidence type="ECO:0000313" key="3">
    <source>
        <dbReference type="Proteomes" id="UP000887116"/>
    </source>
</evidence>
<dbReference type="AlphaFoldDB" id="A0A8X6IX68"/>
<evidence type="ECO:0000313" key="2">
    <source>
        <dbReference type="EMBL" id="GFR30109.1"/>
    </source>
</evidence>
<reference evidence="2" key="1">
    <citation type="submission" date="2020-07" db="EMBL/GenBank/DDBJ databases">
        <title>Multicomponent nature underlies the extraordinary mechanical properties of spider dragline silk.</title>
        <authorList>
            <person name="Kono N."/>
            <person name="Nakamura H."/>
            <person name="Mori M."/>
            <person name="Yoshida Y."/>
            <person name="Ohtoshi R."/>
            <person name="Malay A.D."/>
            <person name="Moran D.A.P."/>
            <person name="Tomita M."/>
            <person name="Numata K."/>
            <person name="Arakawa K."/>
        </authorList>
    </citation>
    <scope>NUCLEOTIDE SEQUENCE</scope>
</reference>
<organism evidence="2 3">
    <name type="scientific">Trichonephila clavata</name>
    <name type="common">Joro spider</name>
    <name type="synonym">Nephila clavata</name>
    <dbReference type="NCBI Taxonomy" id="2740835"/>
    <lineage>
        <taxon>Eukaryota</taxon>
        <taxon>Metazoa</taxon>
        <taxon>Ecdysozoa</taxon>
        <taxon>Arthropoda</taxon>
        <taxon>Chelicerata</taxon>
        <taxon>Arachnida</taxon>
        <taxon>Araneae</taxon>
        <taxon>Araneomorphae</taxon>
        <taxon>Entelegynae</taxon>
        <taxon>Araneoidea</taxon>
        <taxon>Nephilidae</taxon>
        <taxon>Trichonephila</taxon>
    </lineage>
</organism>
<gene>
    <name evidence="2" type="primary">Hex-t2</name>
    <name evidence="1" type="ORF">TNCT_157622</name>
    <name evidence="2" type="ORF">TNCT_39122</name>
</gene>
<dbReference type="OrthoDB" id="6492395at2759"/>
<sequence>MTRNIIFKNVGEDLTFKILPDSKAEKVKLLTDPYLLPDSIIKRVIETFESELELGLEKNPNTQSSLQMANTFVPKLLSGNGKFCVKESANF</sequence>
<dbReference type="EMBL" id="BMAO01013762">
    <property type="protein sequence ID" value="GFQ90873.1"/>
    <property type="molecule type" value="Genomic_DNA"/>
</dbReference>
<name>A0A8X6IX68_TRICU</name>
<comment type="caution">
    <text evidence="2">The sequence shown here is derived from an EMBL/GenBank/DDBJ whole genome shotgun (WGS) entry which is preliminary data.</text>
</comment>
<evidence type="ECO:0000313" key="1">
    <source>
        <dbReference type="EMBL" id="GFQ90873.1"/>
    </source>
</evidence>
<dbReference type="Proteomes" id="UP000887116">
    <property type="component" value="Unassembled WGS sequence"/>
</dbReference>
<dbReference type="EMBL" id="BMAO01039247">
    <property type="protein sequence ID" value="GFR30109.1"/>
    <property type="molecule type" value="Genomic_DNA"/>
</dbReference>